<keyword evidence="4" id="KW-1185">Reference proteome</keyword>
<feature type="domain" description="Apple" evidence="2">
    <location>
        <begin position="161"/>
        <end position="201"/>
    </location>
</feature>
<sequence>MPTPFVILAALSLLASAPVSATPIAEKLQRIKEVPTCEGKEQDSKFTFSTPSGVYDTICGNDYFGGDLKTSTADTFEACLLDCDKTDGCISVSYQGSACYMKNEAKTAVAAPLVITAKKQGTSTSPSAPTKDYSLTCENKASDNSIYEGAKGQFKILCGKDYAGGDLKTVNVARFEDCIKACDTTDECIDVSYVNGACYLKRSTATLVTADWVWTAVLQDPQTNAISCVDNVSNGATYTAKTGGSYKIECGLDYAGGDMQSLDTATIELCMDACDLTDGCVDVSFVYGTCYLKNVVNGNGTPVGHVWTGRQVTKTTTAAAPRMTLGVNTDFETSNLNDWLQDQFYRNPMSANIVNGGDNSPRSLQLSHNGGDYSSVYLWQGIPASAANKWFRVEFSTMYTHDNGQNWNTCFQAFTWAGQFQGVIFATTGLLPGTSQNSMPNTRCSSTFSSDNIPRPRPGVWARHTAWFQATDLNGLYDLQLTARCDAGAPAQQLYFDNIRVVEEDC</sequence>
<feature type="signal peptide" evidence="1">
    <location>
        <begin position="1"/>
        <end position="21"/>
    </location>
</feature>
<evidence type="ECO:0000313" key="3">
    <source>
        <dbReference type="EMBL" id="QRD00063.1"/>
    </source>
</evidence>
<dbReference type="OMA" id="TICGNDY"/>
<evidence type="ECO:0000256" key="1">
    <source>
        <dbReference type="SAM" id="SignalP"/>
    </source>
</evidence>
<dbReference type="Pfam" id="PF14295">
    <property type="entry name" value="PAN_4"/>
    <property type="match status" value="3"/>
</dbReference>
<dbReference type="Gene3D" id="3.50.4.10">
    <property type="entry name" value="Hepatocyte Growth Factor"/>
    <property type="match status" value="3"/>
</dbReference>
<dbReference type="PANTHER" id="PTHR33946">
    <property type="match status" value="1"/>
</dbReference>
<dbReference type="Proteomes" id="UP000663193">
    <property type="component" value="Chromosome 10"/>
</dbReference>
<dbReference type="AlphaFoldDB" id="A0A7U2I5G4"/>
<evidence type="ECO:0000259" key="2">
    <source>
        <dbReference type="Pfam" id="PF14295"/>
    </source>
</evidence>
<dbReference type="OrthoDB" id="160645at2759"/>
<protein>
    <recommendedName>
        <fullName evidence="2">Apple domain-containing protein</fullName>
    </recommendedName>
</protein>
<feature type="domain" description="Apple" evidence="2">
    <location>
        <begin position="253"/>
        <end position="293"/>
    </location>
</feature>
<evidence type="ECO:0000313" key="4">
    <source>
        <dbReference type="Proteomes" id="UP000663193"/>
    </source>
</evidence>
<dbReference type="EMBL" id="CP069032">
    <property type="protein sequence ID" value="QRD00063.1"/>
    <property type="molecule type" value="Genomic_DNA"/>
</dbReference>
<reference evidence="4" key="1">
    <citation type="journal article" date="2021" name="BMC Genomics">
        <title>Chromosome-level genome assembly and manually-curated proteome of model necrotroph Parastagonospora nodorum Sn15 reveals a genome-wide trove of candidate effector homologs, and redundancy of virulence-related functions within an accessory chromosome.</title>
        <authorList>
            <person name="Bertazzoni S."/>
            <person name="Jones D.A.B."/>
            <person name="Phan H.T."/>
            <person name="Tan K.-C."/>
            <person name="Hane J.K."/>
        </authorList>
    </citation>
    <scope>NUCLEOTIDE SEQUENCE [LARGE SCALE GENOMIC DNA]</scope>
    <source>
        <strain evidence="4">SN15 / ATCC MYA-4574 / FGSC 10173)</strain>
    </source>
</reference>
<keyword evidence="1" id="KW-0732">Signal</keyword>
<feature type="domain" description="Apple" evidence="2">
    <location>
        <begin position="62"/>
        <end position="102"/>
    </location>
</feature>
<gene>
    <name evidence="3" type="ORF">JI435_069740</name>
</gene>
<accession>A0A7U2I5G4</accession>
<proteinExistence type="predicted"/>
<organism evidence="3 4">
    <name type="scientific">Phaeosphaeria nodorum (strain SN15 / ATCC MYA-4574 / FGSC 10173)</name>
    <name type="common">Glume blotch fungus</name>
    <name type="synonym">Parastagonospora nodorum</name>
    <dbReference type="NCBI Taxonomy" id="321614"/>
    <lineage>
        <taxon>Eukaryota</taxon>
        <taxon>Fungi</taxon>
        <taxon>Dikarya</taxon>
        <taxon>Ascomycota</taxon>
        <taxon>Pezizomycotina</taxon>
        <taxon>Dothideomycetes</taxon>
        <taxon>Pleosporomycetidae</taxon>
        <taxon>Pleosporales</taxon>
        <taxon>Pleosporineae</taxon>
        <taxon>Phaeosphaeriaceae</taxon>
        <taxon>Parastagonospora</taxon>
    </lineage>
</organism>
<dbReference type="PANTHER" id="PTHR33946:SF4">
    <property type="entry name" value="COAGULATION FACTOR XI"/>
    <property type="match status" value="1"/>
</dbReference>
<name>A0A7U2I5G4_PHANO</name>
<feature type="chain" id="PRO_5031532461" description="Apple domain-containing protein" evidence="1">
    <location>
        <begin position="22"/>
        <end position="506"/>
    </location>
</feature>
<dbReference type="InterPro" id="IPR003609">
    <property type="entry name" value="Pan_app"/>
</dbReference>
<dbReference type="VEuPathDB" id="FungiDB:JI435_069740"/>